<dbReference type="Proteomes" id="UP000838160">
    <property type="component" value="Unassembled WGS sequence"/>
</dbReference>
<protein>
    <submittedName>
        <fullName evidence="2">Uncharacterized protein</fullName>
    </submittedName>
</protein>
<dbReference type="RefSeq" id="WP_237484136.1">
    <property type="nucleotide sequence ID" value="NZ_CAKLCM010000002.1"/>
</dbReference>
<evidence type="ECO:0000313" key="3">
    <source>
        <dbReference type="Proteomes" id="UP000838160"/>
    </source>
</evidence>
<proteinExistence type="predicted"/>
<comment type="caution">
    <text evidence="2">The sequence shown here is derived from an EMBL/GenBank/DDBJ whole genome shotgun (WGS) entry which is preliminary data.</text>
</comment>
<evidence type="ECO:0000256" key="1">
    <source>
        <dbReference type="SAM" id="Phobius"/>
    </source>
</evidence>
<keyword evidence="1" id="KW-0812">Transmembrane</keyword>
<dbReference type="EMBL" id="CAKLCM010000002">
    <property type="protein sequence ID" value="CAH0525617.1"/>
    <property type="molecule type" value="Genomic_DNA"/>
</dbReference>
<sequence>MSSPNRSDTRVFGLPTNLVLTLLILLSGYYLWVLYLAATPKVSPAYQTYYINTDTLYWAKENHQLAIGSQEIIDVTQKTPFISREGWDKVAEDNQRGLEDKAGLFFSFAQPKVDKVKIELTLAKAQTQPIPVVALFDGQSPAEFTWLDNKTLQTEINVTSHANVTSYADAMGSGEDSADENVIHHIQFGLQQKLQVRQISVTPIDQERTAVLVLNEG</sequence>
<keyword evidence="3" id="KW-1185">Reference proteome</keyword>
<evidence type="ECO:0000313" key="2">
    <source>
        <dbReference type="EMBL" id="CAH0525617.1"/>
    </source>
</evidence>
<accession>A0ABN8DK12</accession>
<organism evidence="2 3">
    <name type="scientific">Vibrio hippocampi</name>
    <dbReference type="NCBI Taxonomy" id="654686"/>
    <lineage>
        <taxon>Bacteria</taxon>
        <taxon>Pseudomonadati</taxon>
        <taxon>Pseudomonadota</taxon>
        <taxon>Gammaproteobacteria</taxon>
        <taxon>Vibrionales</taxon>
        <taxon>Vibrionaceae</taxon>
        <taxon>Vibrio</taxon>
    </lineage>
</organism>
<keyword evidence="1" id="KW-1133">Transmembrane helix</keyword>
<gene>
    <name evidence="2" type="ORF">VHP8226_01145</name>
</gene>
<reference evidence="2" key="1">
    <citation type="submission" date="2021-12" db="EMBL/GenBank/DDBJ databases">
        <authorList>
            <person name="Rodrigo-Torres L."/>
            <person name="Arahal R. D."/>
            <person name="Lucena T."/>
        </authorList>
    </citation>
    <scope>NUCLEOTIDE SEQUENCE</scope>
    <source>
        <strain evidence="2">CECT 8226</strain>
    </source>
</reference>
<feature type="transmembrane region" description="Helical" evidence="1">
    <location>
        <begin position="12"/>
        <end position="32"/>
    </location>
</feature>
<name>A0ABN8DK12_9VIBR</name>
<keyword evidence="1" id="KW-0472">Membrane</keyword>